<proteinExistence type="predicted"/>
<dbReference type="RefSeq" id="WP_138258424.1">
    <property type="nucleotide sequence ID" value="NZ_VBUK01000005.1"/>
</dbReference>
<dbReference type="AlphaFoldDB" id="A0A5R8M567"/>
<evidence type="ECO:0008006" key="3">
    <source>
        <dbReference type="Google" id="ProtNLM"/>
    </source>
</evidence>
<name>A0A5R8M567_9FLAO</name>
<evidence type="ECO:0000313" key="2">
    <source>
        <dbReference type="Proteomes" id="UP000308382"/>
    </source>
</evidence>
<sequence>MKKYLIFIFAILINGCSKDSNQLGLYNFESIIGKWYLASSYQTSDSKGKKNITQLGILRYCPSGSTHIYDYTENGEQGFFIGWMPGECEFDSDSKSLVAKVEVDNREINFQSITNQYFAPQNTYLTSQYIISISDTEMILRYPREGTNLYIFAIWEKVD</sequence>
<dbReference type="EMBL" id="VBUK01000005">
    <property type="protein sequence ID" value="TLF44696.1"/>
    <property type="molecule type" value="Genomic_DNA"/>
</dbReference>
<keyword evidence="2" id="KW-1185">Reference proteome</keyword>
<gene>
    <name evidence="1" type="ORF">FEK29_10680</name>
</gene>
<evidence type="ECO:0000313" key="1">
    <source>
        <dbReference type="EMBL" id="TLF44696.1"/>
    </source>
</evidence>
<organism evidence="1 2">
    <name type="scientific">Maribacter aurantiacus</name>
    <dbReference type="NCBI Taxonomy" id="1882343"/>
    <lineage>
        <taxon>Bacteria</taxon>
        <taxon>Pseudomonadati</taxon>
        <taxon>Bacteroidota</taxon>
        <taxon>Flavobacteriia</taxon>
        <taxon>Flavobacteriales</taxon>
        <taxon>Flavobacteriaceae</taxon>
        <taxon>Maribacter</taxon>
    </lineage>
</organism>
<accession>A0A5R8M567</accession>
<dbReference type="OrthoDB" id="1492833at2"/>
<protein>
    <recommendedName>
        <fullName evidence="3">Lipocalin-like domain-containing protein</fullName>
    </recommendedName>
</protein>
<dbReference type="Proteomes" id="UP000308382">
    <property type="component" value="Unassembled WGS sequence"/>
</dbReference>
<comment type="caution">
    <text evidence="1">The sequence shown here is derived from an EMBL/GenBank/DDBJ whole genome shotgun (WGS) entry which is preliminary data.</text>
</comment>
<reference evidence="1 2" key="1">
    <citation type="journal article" date="2017" name="Int. J. Syst. Evol. Microbiol.">
        <title>Maripseudobacter aurantiacus gen. nov., sp. nov., a novel member of the family Flavobacteriaceae isolated from a sedimentation basin.</title>
        <authorList>
            <person name="Chen C."/>
            <person name="Su Y."/>
            <person name="Tao T."/>
            <person name="Fu G."/>
            <person name="Zhang C."/>
            <person name="Sun C."/>
            <person name="Zhang X."/>
            <person name="Wu M."/>
        </authorList>
    </citation>
    <scope>NUCLEOTIDE SEQUENCE [LARGE SCALE GENOMIC DNA]</scope>
    <source>
        <strain evidence="2">CDA4</strain>
    </source>
</reference>